<evidence type="ECO:0000259" key="1">
    <source>
        <dbReference type="Pfam" id="PF03478"/>
    </source>
</evidence>
<protein>
    <recommendedName>
        <fullName evidence="1">KIB1-4 beta-propeller domain-containing protein</fullName>
    </recommendedName>
</protein>
<accession>A0A9R1PE51</accession>
<keyword evidence="3" id="KW-1185">Reference proteome</keyword>
<dbReference type="Pfam" id="PF03478">
    <property type="entry name" value="Beta-prop_KIB1-4"/>
    <property type="match status" value="1"/>
</dbReference>
<proteinExistence type="predicted"/>
<gene>
    <name evidence="2" type="ORF">TRITD_2Bv1G029080</name>
</gene>
<organism evidence="2 3">
    <name type="scientific">Triticum turgidum subsp. durum</name>
    <name type="common">Durum wheat</name>
    <name type="synonym">Triticum durum</name>
    <dbReference type="NCBI Taxonomy" id="4567"/>
    <lineage>
        <taxon>Eukaryota</taxon>
        <taxon>Viridiplantae</taxon>
        <taxon>Streptophyta</taxon>
        <taxon>Embryophyta</taxon>
        <taxon>Tracheophyta</taxon>
        <taxon>Spermatophyta</taxon>
        <taxon>Magnoliopsida</taxon>
        <taxon>Liliopsida</taxon>
        <taxon>Poales</taxon>
        <taxon>Poaceae</taxon>
        <taxon>BOP clade</taxon>
        <taxon>Pooideae</taxon>
        <taxon>Triticodae</taxon>
        <taxon>Triticeae</taxon>
        <taxon>Triticinae</taxon>
        <taxon>Triticum</taxon>
    </lineage>
</organism>
<dbReference type="Proteomes" id="UP000324705">
    <property type="component" value="Chromosome 2B"/>
</dbReference>
<dbReference type="PANTHER" id="PTHR33127:SF4">
    <property type="entry name" value="OS03G0779600 PROTEIN"/>
    <property type="match status" value="1"/>
</dbReference>
<dbReference type="Gramene" id="TRITD2Bv1G029080.1">
    <property type="protein sequence ID" value="TRITD2Bv1G029080.1"/>
    <property type="gene ID" value="TRITD2Bv1G029080"/>
</dbReference>
<dbReference type="InterPro" id="IPR005174">
    <property type="entry name" value="KIB1-4_b-propeller"/>
</dbReference>
<sequence length="315" mass="35123">MSPSRALAESLPCLAFHHGAGRPTPIFDVLEKKPIAGDIDELNAKEICPATHGYMLARCPASASTFLWSPQNRGGKIELPPLPIEQDLLIDCICLLSNKPTASNCVVLLVEPYATFIWYCHIGGDQWQKHDYDIGTQPALDLQSEDKEVITPIAACGGKFYFNSTQIELRVLDFCPAPVFSSIKINDVVDDIYGVELAPAQVFLVESDGELYMVSLLWAKTIYGVRGHRMDFSEQRWRKVYDLGDRAFLLSLFNSGALCSVGKSGLRENCIYMAYPWEQTLHIFSVKDGSMETHKLDDAPSSDKAFWMLPANHID</sequence>
<evidence type="ECO:0000313" key="2">
    <source>
        <dbReference type="EMBL" id="VAH41787.1"/>
    </source>
</evidence>
<feature type="domain" description="KIB1-4 beta-propeller" evidence="1">
    <location>
        <begin position="41"/>
        <end position="274"/>
    </location>
</feature>
<evidence type="ECO:0000313" key="3">
    <source>
        <dbReference type="Proteomes" id="UP000324705"/>
    </source>
</evidence>
<reference evidence="2 3" key="1">
    <citation type="submission" date="2017-09" db="EMBL/GenBank/DDBJ databases">
        <authorList>
            <consortium name="International Durum Wheat Genome Sequencing Consortium (IDWGSC)"/>
            <person name="Milanesi L."/>
        </authorList>
    </citation>
    <scope>NUCLEOTIDE SEQUENCE [LARGE SCALE GENOMIC DNA]</scope>
    <source>
        <strain evidence="3">cv. Svevo</strain>
    </source>
</reference>
<dbReference type="PANTHER" id="PTHR33127">
    <property type="entry name" value="TRANSMEMBRANE PROTEIN"/>
    <property type="match status" value="1"/>
</dbReference>
<name>A0A9R1PE51_TRITD</name>
<dbReference type="AlphaFoldDB" id="A0A9R1PE51"/>
<dbReference type="EMBL" id="LT934114">
    <property type="protein sequence ID" value="VAH41787.1"/>
    <property type="molecule type" value="Genomic_DNA"/>
</dbReference>
<dbReference type="OMA" id="CHIGGDQ"/>